<dbReference type="GO" id="GO:0003677">
    <property type="term" value="F:DNA binding"/>
    <property type="evidence" value="ECO:0007669"/>
    <property type="project" value="InterPro"/>
</dbReference>
<dbReference type="NCBIfam" id="TIGR01764">
    <property type="entry name" value="excise"/>
    <property type="match status" value="1"/>
</dbReference>
<evidence type="ECO:0000313" key="3">
    <source>
        <dbReference type="Proteomes" id="UP000002208"/>
    </source>
</evidence>
<dbReference type="RefSeq" id="WP_041227145.1">
    <property type="nucleotide sequence ID" value="NC_012526.1"/>
</dbReference>
<name>X5HLD6_DEIDV</name>
<gene>
    <name evidence="2" type="ordered locus">Deide_11194</name>
</gene>
<feature type="domain" description="Helix-turn-helix" evidence="1">
    <location>
        <begin position="14"/>
        <end position="62"/>
    </location>
</feature>
<dbReference type="Proteomes" id="UP000002208">
    <property type="component" value="Chromosome"/>
</dbReference>
<dbReference type="PaxDb" id="546414-Deide_11194"/>
<dbReference type="AlphaFoldDB" id="X5HLD6"/>
<reference evidence="2 3" key="1">
    <citation type="journal article" date="2009" name="PLoS Genet.">
        <title>Alliance of proteomics and genomics to unravel the specificities of Sahara bacterium Deinococcus deserti.</title>
        <authorList>
            <person name="de Groot A."/>
            <person name="Dulermo R."/>
            <person name="Ortet P."/>
            <person name="Blanchard L."/>
            <person name="Guerin P."/>
            <person name="Fernandez B."/>
            <person name="Vacherie B."/>
            <person name="Dossat C."/>
            <person name="Jolivet E."/>
            <person name="Siguier P."/>
            <person name="Chandler M."/>
            <person name="Barakat M."/>
            <person name="Dedieu A."/>
            <person name="Barbe V."/>
            <person name="Heulin T."/>
            <person name="Sommer S."/>
            <person name="Achouak W."/>
            <person name="Armengaud J."/>
        </authorList>
    </citation>
    <scope>NUCLEOTIDE SEQUENCE [LARGE SCALE GENOMIC DNA]</scope>
    <source>
        <strain evidence="3">DSM 17065 / CIP 109153 / LMG 22923 / VCD115</strain>
    </source>
</reference>
<protein>
    <submittedName>
        <fullName evidence="2">Putative excisionase</fullName>
    </submittedName>
</protein>
<organism evidence="2 3">
    <name type="scientific">Deinococcus deserti (strain DSM 17065 / CIP 109153 / LMG 22923 / VCD115)</name>
    <dbReference type="NCBI Taxonomy" id="546414"/>
    <lineage>
        <taxon>Bacteria</taxon>
        <taxon>Thermotogati</taxon>
        <taxon>Deinococcota</taxon>
        <taxon>Deinococci</taxon>
        <taxon>Deinococcales</taxon>
        <taxon>Deinococcaceae</taxon>
        <taxon>Deinococcus</taxon>
    </lineage>
</organism>
<dbReference type="KEGG" id="ddr:Deide_11194"/>
<accession>X5HLD6</accession>
<sequence length="66" mass="7477">MDTHNLTPTPRPLVLTVTEVAAMYRVHRSHVYNAVKEGTLKAGKFGVTIRIRHEDAERWFDSLTAA</sequence>
<dbReference type="InterPro" id="IPR041657">
    <property type="entry name" value="HTH_17"/>
</dbReference>
<keyword evidence="3" id="KW-1185">Reference proteome</keyword>
<evidence type="ECO:0000259" key="1">
    <source>
        <dbReference type="Pfam" id="PF12728"/>
    </source>
</evidence>
<dbReference type="InterPro" id="IPR010093">
    <property type="entry name" value="SinI_DNA-bd"/>
</dbReference>
<dbReference type="OrthoDB" id="74341at2"/>
<dbReference type="Pfam" id="PF12728">
    <property type="entry name" value="HTH_17"/>
    <property type="match status" value="1"/>
</dbReference>
<dbReference type="EMBL" id="CP001114">
    <property type="protein sequence ID" value="AHX26501.1"/>
    <property type="molecule type" value="Genomic_DNA"/>
</dbReference>
<proteinExistence type="predicted"/>
<dbReference type="HOGENOM" id="CLU_2823975_0_0_0"/>
<evidence type="ECO:0000313" key="2">
    <source>
        <dbReference type="EMBL" id="AHX26501.1"/>
    </source>
</evidence>